<proteinExistence type="predicted"/>
<evidence type="ECO:0000256" key="1">
    <source>
        <dbReference type="SAM" id="MobiDB-lite"/>
    </source>
</evidence>
<comment type="caution">
    <text evidence="2">The sequence shown here is derived from an EMBL/GenBank/DDBJ whole genome shotgun (WGS) entry which is preliminary data.</text>
</comment>
<dbReference type="Proteomes" id="UP000772434">
    <property type="component" value="Unassembled WGS sequence"/>
</dbReference>
<evidence type="ECO:0000313" key="3">
    <source>
        <dbReference type="Proteomes" id="UP000772434"/>
    </source>
</evidence>
<gene>
    <name evidence="2" type="ORF">BDP27DRAFT_1419950</name>
</gene>
<dbReference type="OrthoDB" id="2340858at2759"/>
<organism evidence="2 3">
    <name type="scientific">Rhodocollybia butyracea</name>
    <dbReference type="NCBI Taxonomy" id="206335"/>
    <lineage>
        <taxon>Eukaryota</taxon>
        <taxon>Fungi</taxon>
        <taxon>Dikarya</taxon>
        <taxon>Basidiomycota</taxon>
        <taxon>Agaricomycotina</taxon>
        <taxon>Agaricomycetes</taxon>
        <taxon>Agaricomycetidae</taxon>
        <taxon>Agaricales</taxon>
        <taxon>Marasmiineae</taxon>
        <taxon>Omphalotaceae</taxon>
        <taxon>Rhodocollybia</taxon>
    </lineage>
</organism>
<evidence type="ECO:0000313" key="2">
    <source>
        <dbReference type="EMBL" id="KAF9070485.1"/>
    </source>
</evidence>
<accession>A0A9P5U815</accession>
<keyword evidence="3" id="KW-1185">Reference proteome</keyword>
<feature type="region of interest" description="Disordered" evidence="1">
    <location>
        <begin position="149"/>
        <end position="174"/>
    </location>
</feature>
<dbReference type="AlphaFoldDB" id="A0A9P5U815"/>
<name>A0A9P5U815_9AGAR</name>
<sequence>MFGLTNNSLTVTLDTDNESVHSNIKTTNKSFDSVNENSDALIPDKATPISTTNAPITTYSPSDFQCERNSNPHFKPIFNPSNNSLTLTFTNNTESVTLSFDSTNESLTSIDTAFTSVTTPPSSNVGLLPGLESVSPSCVNSTVTSITDTDSIRSPSPNLSFTTTTATPTSSQLFGTPSSNSLTLNPSTPLVYGHVNNLPLFETWEKWTRGYYVGDPFDSRVKASIFFDEGHQIYRCPFGDTDRILPPQASLELLPPECLPRKIRDIPCLAMSSSIVHTSVLGSGTLLPANMVYRRGLALAPFFNTGRIYYILCLHDDDDVFLIRVHERLMDSRWSSWKQLRRFYGKKILGALFSAGTDTFDQILEGVKRQHSVDRYLWTEPVGSGPIIWKSFKNPCSVLTPKEVSEILSLRERHYTNDPVVSLVIFYNLNNSRYIFRVSVLETSLARLCAYIPIEQDFFNALDSTHWPEPFINEWLFSEAWGYLILGRLASWRHSSTMQDLLSGLQLQHAPLSGITAQLLVAFKDQFGGSAREAYRYASDMSMLG</sequence>
<dbReference type="EMBL" id="JADNRY010000040">
    <property type="protein sequence ID" value="KAF9070485.1"/>
    <property type="molecule type" value="Genomic_DNA"/>
</dbReference>
<protein>
    <submittedName>
        <fullName evidence="2">Uncharacterized protein</fullName>
    </submittedName>
</protein>
<reference evidence="2" key="1">
    <citation type="submission" date="2020-11" db="EMBL/GenBank/DDBJ databases">
        <authorList>
            <consortium name="DOE Joint Genome Institute"/>
            <person name="Ahrendt S."/>
            <person name="Riley R."/>
            <person name="Andreopoulos W."/>
            <person name="Labutti K."/>
            <person name="Pangilinan J."/>
            <person name="Ruiz-Duenas F.J."/>
            <person name="Barrasa J.M."/>
            <person name="Sanchez-Garcia M."/>
            <person name="Camarero S."/>
            <person name="Miyauchi S."/>
            <person name="Serrano A."/>
            <person name="Linde D."/>
            <person name="Babiker R."/>
            <person name="Drula E."/>
            <person name="Ayuso-Fernandez I."/>
            <person name="Pacheco R."/>
            <person name="Padilla G."/>
            <person name="Ferreira P."/>
            <person name="Barriuso J."/>
            <person name="Kellner H."/>
            <person name="Castanera R."/>
            <person name="Alfaro M."/>
            <person name="Ramirez L."/>
            <person name="Pisabarro A.G."/>
            <person name="Kuo A."/>
            <person name="Tritt A."/>
            <person name="Lipzen A."/>
            <person name="He G."/>
            <person name="Yan M."/>
            <person name="Ng V."/>
            <person name="Cullen D."/>
            <person name="Martin F."/>
            <person name="Rosso M.-N."/>
            <person name="Henrissat B."/>
            <person name="Hibbett D."/>
            <person name="Martinez A.T."/>
            <person name="Grigoriev I.V."/>
        </authorList>
    </citation>
    <scope>NUCLEOTIDE SEQUENCE</scope>
    <source>
        <strain evidence="2">AH 40177</strain>
    </source>
</reference>